<evidence type="ECO:0008006" key="7">
    <source>
        <dbReference type="Google" id="ProtNLM"/>
    </source>
</evidence>
<dbReference type="OrthoDB" id="414781at2759"/>
<keyword evidence="4" id="KW-0479">Metal-binding</keyword>
<evidence type="ECO:0000256" key="2">
    <source>
        <dbReference type="ARBA" id="ARBA00023134"/>
    </source>
</evidence>
<dbReference type="GO" id="GO:0005525">
    <property type="term" value="F:GTP binding"/>
    <property type="evidence" value="ECO:0007669"/>
    <property type="project" value="UniProtKB-KW"/>
</dbReference>
<dbReference type="Gene3D" id="3.40.50.300">
    <property type="entry name" value="P-loop containing nucleotide triphosphate hydrolases"/>
    <property type="match status" value="1"/>
</dbReference>
<evidence type="ECO:0000256" key="1">
    <source>
        <dbReference type="ARBA" id="ARBA00022741"/>
    </source>
</evidence>
<reference evidence="5 6" key="1">
    <citation type="submission" date="2013-11" db="EMBL/GenBank/DDBJ databases">
        <title>Draft genome of the bovine lungworm Dictyocaulus viviparus.</title>
        <authorList>
            <person name="Mitreva M."/>
        </authorList>
    </citation>
    <scope>NUCLEOTIDE SEQUENCE [LARGE SCALE GENOMIC DNA]</scope>
    <source>
        <strain evidence="5 6">HannoverDv2000</strain>
    </source>
</reference>
<keyword evidence="4" id="KW-0460">Magnesium</keyword>
<dbReference type="GO" id="GO:0043001">
    <property type="term" value="P:Golgi to plasma membrane protein transport"/>
    <property type="evidence" value="ECO:0007669"/>
    <property type="project" value="TreeGrafter"/>
</dbReference>
<evidence type="ECO:0000256" key="3">
    <source>
        <dbReference type="PIRSR" id="PIRSR606689-1"/>
    </source>
</evidence>
<feature type="binding site" evidence="4">
    <location>
        <position position="31"/>
    </location>
    <ligand>
        <name>Mg(2+)</name>
        <dbReference type="ChEBI" id="CHEBI:18420"/>
    </ligand>
</feature>
<feature type="binding site" evidence="3">
    <location>
        <begin position="24"/>
        <end position="31"/>
    </location>
    <ligand>
        <name>GTP</name>
        <dbReference type="ChEBI" id="CHEBI:37565"/>
    </ligand>
</feature>
<name>A0A0D8XSB8_DICVI</name>
<dbReference type="Proteomes" id="UP000053766">
    <property type="component" value="Unassembled WGS sequence"/>
</dbReference>
<dbReference type="EMBL" id="KN716303">
    <property type="protein sequence ID" value="KJH47543.1"/>
    <property type="molecule type" value="Genomic_DNA"/>
</dbReference>
<sequence length="116" mass="13256">MYTLSTGLWEKFFKRKDYYVVIVGLDKSGKTTFLEQTKSRFVKGYGSFNPARITSTVGLNIGEVQINNICMCFWDLGGQEELRGLWSSYYDEANALVFMVDATRSDLFEEVADVFS</sequence>
<protein>
    <recommendedName>
        <fullName evidence="7">ADP-ribosylation factor family protein</fullName>
    </recommendedName>
</protein>
<dbReference type="PANTHER" id="PTHR45909">
    <property type="entry name" value="ADP-RIBOSYLATION FACTOR-RELATED PROTEIN 1"/>
    <property type="match status" value="1"/>
</dbReference>
<dbReference type="InterPro" id="IPR024156">
    <property type="entry name" value="Small_GTPase_ARF"/>
</dbReference>
<reference evidence="6" key="2">
    <citation type="journal article" date="2016" name="Sci. Rep.">
        <title>Dictyocaulus viviparus genome, variome and transcriptome elucidate lungworm biology and support future intervention.</title>
        <authorList>
            <person name="McNulty S.N."/>
            <person name="Strube C."/>
            <person name="Rosa B.A."/>
            <person name="Martin J.C."/>
            <person name="Tyagi R."/>
            <person name="Choi Y.J."/>
            <person name="Wang Q."/>
            <person name="Hallsworth Pepin K."/>
            <person name="Zhang X."/>
            <person name="Ozersky P."/>
            <person name="Wilson R.K."/>
            <person name="Sternberg P.W."/>
            <person name="Gasser R.B."/>
            <person name="Mitreva M."/>
        </authorList>
    </citation>
    <scope>NUCLEOTIDE SEQUENCE [LARGE SCALE GENOMIC DNA]</scope>
    <source>
        <strain evidence="6">HannoverDv2000</strain>
    </source>
</reference>
<feature type="binding site" evidence="4">
    <location>
        <position position="56"/>
    </location>
    <ligand>
        <name>Mg(2+)</name>
        <dbReference type="ChEBI" id="CHEBI:18420"/>
    </ligand>
</feature>
<dbReference type="InterPro" id="IPR027417">
    <property type="entry name" value="P-loop_NTPase"/>
</dbReference>
<dbReference type="Pfam" id="PF00025">
    <property type="entry name" value="Arf"/>
    <property type="match status" value="1"/>
</dbReference>
<dbReference type="GO" id="GO:0006886">
    <property type="term" value="P:intracellular protein transport"/>
    <property type="evidence" value="ECO:0007669"/>
    <property type="project" value="TreeGrafter"/>
</dbReference>
<keyword evidence="2 3" id="KW-0342">GTP-binding</keyword>
<dbReference type="PANTHER" id="PTHR45909:SF1">
    <property type="entry name" value="ADP-RIBOSYLATION FACTOR-RELATED PROTEIN 1"/>
    <property type="match status" value="1"/>
</dbReference>
<dbReference type="PROSITE" id="PS51417">
    <property type="entry name" value="ARF"/>
    <property type="match status" value="1"/>
</dbReference>
<evidence type="ECO:0000313" key="5">
    <source>
        <dbReference type="EMBL" id="KJH47543.1"/>
    </source>
</evidence>
<dbReference type="GO" id="GO:0046872">
    <property type="term" value="F:metal ion binding"/>
    <property type="evidence" value="ECO:0007669"/>
    <property type="project" value="UniProtKB-KW"/>
</dbReference>
<dbReference type="GO" id="GO:0003924">
    <property type="term" value="F:GTPase activity"/>
    <property type="evidence" value="ECO:0007669"/>
    <property type="project" value="InterPro"/>
</dbReference>
<evidence type="ECO:0000256" key="4">
    <source>
        <dbReference type="PIRSR" id="PIRSR606689-2"/>
    </source>
</evidence>
<feature type="binding site" evidence="3">
    <location>
        <position position="78"/>
    </location>
    <ligand>
        <name>GTP</name>
        <dbReference type="ChEBI" id="CHEBI:37565"/>
    </ligand>
</feature>
<dbReference type="GO" id="GO:0034067">
    <property type="term" value="P:protein localization to Golgi apparatus"/>
    <property type="evidence" value="ECO:0007669"/>
    <property type="project" value="TreeGrafter"/>
</dbReference>
<gene>
    <name evidence="5" type="ORF">DICVIV_06384</name>
</gene>
<accession>A0A0D8XSB8</accession>
<dbReference type="STRING" id="29172.A0A0D8XSB8"/>
<dbReference type="GO" id="GO:0005794">
    <property type="term" value="C:Golgi apparatus"/>
    <property type="evidence" value="ECO:0007669"/>
    <property type="project" value="TreeGrafter"/>
</dbReference>
<dbReference type="SUPFAM" id="SSF52540">
    <property type="entry name" value="P-loop containing nucleoside triphosphate hydrolases"/>
    <property type="match status" value="1"/>
</dbReference>
<dbReference type="AlphaFoldDB" id="A0A0D8XSB8"/>
<proteinExistence type="predicted"/>
<evidence type="ECO:0000313" key="6">
    <source>
        <dbReference type="Proteomes" id="UP000053766"/>
    </source>
</evidence>
<keyword evidence="6" id="KW-1185">Reference proteome</keyword>
<organism evidence="5 6">
    <name type="scientific">Dictyocaulus viviparus</name>
    <name type="common">Bovine lungworm</name>
    <dbReference type="NCBI Taxonomy" id="29172"/>
    <lineage>
        <taxon>Eukaryota</taxon>
        <taxon>Metazoa</taxon>
        <taxon>Ecdysozoa</taxon>
        <taxon>Nematoda</taxon>
        <taxon>Chromadorea</taxon>
        <taxon>Rhabditida</taxon>
        <taxon>Rhabditina</taxon>
        <taxon>Rhabditomorpha</taxon>
        <taxon>Strongyloidea</taxon>
        <taxon>Metastrongylidae</taxon>
        <taxon>Dictyocaulus</taxon>
    </lineage>
</organism>
<dbReference type="InterPro" id="IPR006689">
    <property type="entry name" value="Small_GTPase_ARF/SAR"/>
</dbReference>
<keyword evidence="1 3" id="KW-0547">Nucleotide-binding</keyword>